<protein>
    <submittedName>
        <fullName evidence="2">AAA family ATPase</fullName>
    </submittedName>
</protein>
<dbReference type="AlphaFoldDB" id="A0ABD6A4M1"/>
<evidence type="ECO:0000313" key="2">
    <source>
        <dbReference type="EMBL" id="MFC7315330.1"/>
    </source>
</evidence>
<accession>A0ABD6A4M1</accession>
<dbReference type="Gene3D" id="3.40.50.300">
    <property type="entry name" value="P-loop containing nucleotide triphosphate hydrolases"/>
    <property type="match status" value="1"/>
</dbReference>
<evidence type="ECO:0000313" key="3">
    <source>
        <dbReference type="Proteomes" id="UP001596547"/>
    </source>
</evidence>
<dbReference type="InterPro" id="IPR027417">
    <property type="entry name" value="P-loop_NTPase"/>
</dbReference>
<name>A0ABD6A4M1_9EURY</name>
<organism evidence="2 3">
    <name type="scientific">Halomarina halobia</name>
    <dbReference type="NCBI Taxonomy" id="3033386"/>
    <lineage>
        <taxon>Archaea</taxon>
        <taxon>Methanobacteriati</taxon>
        <taxon>Methanobacteriota</taxon>
        <taxon>Stenosarchaea group</taxon>
        <taxon>Halobacteria</taxon>
        <taxon>Halobacteriales</taxon>
        <taxon>Natronomonadaceae</taxon>
        <taxon>Halomarina</taxon>
    </lineage>
</organism>
<dbReference type="GeneID" id="79314291"/>
<dbReference type="InterPro" id="IPR041664">
    <property type="entry name" value="AAA_16"/>
</dbReference>
<comment type="caution">
    <text evidence="2">The sequence shown here is derived from an EMBL/GenBank/DDBJ whole genome shotgun (WGS) entry which is preliminary data.</text>
</comment>
<dbReference type="Gene3D" id="1.10.8.60">
    <property type="match status" value="1"/>
</dbReference>
<dbReference type="Pfam" id="PF13191">
    <property type="entry name" value="AAA_16"/>
    <property type="match status" value="1"/>
</dbReference>
<gene>
    <name evidence="2" type="ORF">ACFQPE_00770</name>
</gene>
<sequence length="388" mass="41479">MDFEERILRRQRTNGDARLVRDDDAVNPLAHLDEPVGRGPVLERLLDAVAPIFEDGLPADSYLWGPAGSGKSALVTALVDHLSRLVVGGHRAIYTTTRGGAAAPSLAVEYVDAREANSAFGLYYAVLDALSDDPIPRGGVRTDALRERLDEWLSRRNRRVLVVVDHVGEPETYPASFATEQFAPISGSVATVCVGREPPDDGWDPGRVVEVPAYDRHALEDVLTARASRGLAARAVRHEQLACIASWGDGNAHDALCALFCAVDAALAAGADRLDDDHVEAGMAAVPRGGVPIGRVLALSDARRIVLRHLVTLDAEQRTSVGVTAEAIAAAPDVALSVGTVTRVLYELAEDGILDRVAVAADSGRGRPPSRLEPRFSTLAFRRLYDAA</sequence>
<proteinExistence type="predicted"/>
<feature type="domain" description="Orc1-like AAA ATPase" evidence="1">
    <location>
        <begin position="35"/>
        <end position="167"/>
    </location>
</feature>
<dbReference type="EMBL" id="JBHTBF010000001">
    <property type="protein sequence ID" value="MFC7315330.1"/>
    <property type="molecule type" value="Genomic_DNA"/>
</dbReference>
<dbReference type="Proteomes" id="UP001596547">
    <property type="component" value="Unassembled WGS sequence"/>
</dbReference>
<dbReference type="SUPFAM" id="SSF52540">
    <property type="entry name" value="P-loop containing nucleoside triphosphate hydrolases"/>
    <property type="match status" value="1"/>
</dbReference>
<keyword evidence="3" id="KW-1185">Reference proteome</keyword>
<reference evidence="2 3" key="1">
    <citation type="journal article" date="2019" name="Int. J. Syst. Evol. Microbiol.">
        <title>The Global Catalogue of Microorganisms (GCM) 10K type strain sequencing project: providing services to taxonomists for standard genome sequencing and annotation.</title>
        <authorList>
            <consortium name="The Broad Institute Genomics Platform"/>
            <consortium name="The Broad Institute Genome Sequencing Center for Infectious Disease"/>
            <person name="Wu L."/>
            <person name="Ma J."/>
        </authorList>
    </citation>
    <scope>NUCLEOTIDE SEQUENCE [LARGE SCALE GENOMIC DNA]</scope>
    <source>
        <strain evidence="2 3">PSR21</strain>
    </source>
</reference>
<evidence type="ECO:0000259" key="1">
    <source>
        <dbReference type="Pfam" id="PF13191"/>
    </source>
</evidence>
<dbReference type="RefSeq" id="WP_276304733.1">
    <property type="nucleotide sequence ID" value="NZ_CP119992.1"/>
</dbReference>